<organism evidence="6 7">
    <name type="scientific">Rosa chinensis</name>
    <name type="common">China rose</name>
    <dbReference type="NCBI Taxonomy" id="74649"/>
    <lineage>
        <taxon>Eukaryota</taxon>
        <taxon>Viridiplantae</taxon>
        <taxon>Streptophyta</taxon>
        <taxon>Embryophyta</taxon>
        <taxon>Tracheophyta</taxon>
        <taxon>Spermatophyta</taxon>
        <taxon>Magnoliopsida</taxon>
        <taxon>eudicotyledons</taxon>
        <taxon>Gunneridae</taxon>
        <taxon>Pentapetalae</taxon>
        <taxon>rosids</taxon>
        <taxon>fabids</taxon>
        <taxon>Rosales</taxon>
        <taxon>Rosaceae</taxon>
        <taxon>Rosoideae</taxon>
        <taxon>Rosoideae incertae sedis</taxon>
        <taxon>Rosa</taxon>
    </lineage>
</organism>
<feature type="compositionally biased region" description="Basic and acidic residues" evidence="4">
    <location>
        <begin position="1421"/>
        <end position="1438"/>
    </location>
</feature>
<comment type="caution">
    <text evidence="6">The sequence shown here is derived from an EMBL/GenBank/DDBJ whole genome shotgun (WGS) entry which is preliminary data.</text>
</comment>
<feature type="compositionally biased region" description="Low complexity" evidence="4">
    <location>
        <begin position="766"/>
        <end position="781"/>
    </location>
</feature>
<feature type="compositionally biased region" description="Polar residues" evidence="4">
    <location>
        <begin position="628"/>
        <end position="637"/>
    </location>
</feature>
<dbReference type="FunFam" id="1.25.40.180:FF:000024">
    <property type="entry name" value="Eukaryotic translation initiation factor 4G"/>
    <property type="match status" value="1"/>
</dbReference>
<dbReference type="OMA" id="ANFCFYL"/>
<feature type="region of interest" description="Disordered" evidence="4">
    <location>
        <begin position="363"/>
        <end position="488"/>
    </location>
</feature>
<name>A0A2P6SEI5_ROSCH</name>
<feature type="compositionally biased region" description="Low complexity" evidence="4">
    <location>
        <begin position="709"/>
        <end position="719"/>
    </location>
</feature>
<evidence type="ECO:0000313" key="7">
    <source>
        <dbReference type="Proteomes" id="UP000238479"/>
    </source>
</evidence>
<sequence>MSFNQSRSDKNETQYRRTGRSASSNQQNRGYSPAYPKGAGAAGPAPSISSNRSFKKSNNNAQGGQPRGNVATVNPSDPGSASAPRGGVPNGAHVQPQFHGASETTVTGTAPKQTEPSVAQRSSRAVPKAPASQSASVNSDSRGPNTPVKVPGDASKGFSFQFGSISPGLMNGMQIPARTSSAPPNLDEQKRDQARHESFRPAPSLPTPSVPKQQLPRKDQPSVDQSSAAEAHLQPKAKKEVQVSPTPPASQTQKPSGPPIPGISMPMPFHQPQVSLQFGGPNQQIQSQGMTANSLQMPVPIPLPIGSSQVQQSMFVSGLQPHPMQPPGIMHQGQSLGFTPQMGPQLPQLNNLGIGIGAQYPQQQGGKFAGPRKTPVKITHPDTHEELRLDKRADSYPDGGSSAARTHPNVSQSQPMPSFASSHPTSYYTNSYNPNPLFFSSPNSHPLTSSHMPPNSQAPRFSYPVSQGPPQSMPFMNPSTHPPNLEHARDVHNKIASVPSAAIPVTVKPAVDSSPNSTASVEKSEFSKPSRPAGEVISSHPQRFPGSDPSVNKSLPVVVKVSAGVPASVISSPSVESQVSSSLSSTSVSPAEESVPVVTATEVRKKESLSRSNSIKDQQKKPGKKGNVQPQHQVVGQSSTTSSLPSRASEHAISSSIGPSEPVEGNTAPVPESIESVPELARESLSNVSSATAVVSDSKAEAVREGANSSSSEISTGVSVNTADVVHQSQTGNSSLLDERGKEELVGAEKQSEENLPEGYKQDANSPSISSESTSVKSLESVNKAAEHSVAKETTEGNVIGTSETAQGGKDQHVRSNSELDGMDASSSRSDSMGNNEVASSKPSRPDQPSAPFQSTEFSGTTSKHEGESVDNTVGGGNIENIVSGGDSLTVSGSKDKPLPELSRTKSTIAKGGKKKRKEILSKADAAGVTSDLYGAYKNPEDKKDVASSESAESTSTSILSKQEAADSTQQVSAVRDEGAPSKAEPDDWEDAADISTPKLETSDSGEQARGDIDGSGHGAKKYSRDFLLKFSMQFSDLPEGFEITSDMSEILNVNVNASASVDYDSIPSPGRIIDRPGGAGRLDRRGSGLNEDDRWNKGSNSNFRPVQGNFGVLRSPGPRGQAQHVRGILPGPIAGSQGGMQRNNPDADRWQRATNFQPKGLMPSPQTPLQVMHKAERKYEVGKVSDEEQAKQRQLKAILNKLTPQNFERLFEQVKVVNIDNATTLTGVISQIFDKALMEPTFCEMYANFCFYLAAELPDFSEDNEKITFKRLLLNKCQEEFERGEREQEEANKADEEGEVKQSEEEREEKRIKARRRMLGNIRLIGELYKKKMLTERIMHECIKKLLGQQQTPDEEDIEALCKLMSTIGEMIDHPKAKEHMDAYFERMKNLSNNMKLSSRVRFMLKDTIDLRKNKWQQRRKVEGPKKIEEVHRDAAQERQAQASRLGRGPGMNPSARRAPPWNLVQEGRLCYLHQMHKWVVSVGCPLRLVVLEVRMPVQMSV</sequence>
<dbReference type="GO" id="GO:0016281">
    <property type="term" value="C:eukaryotic translation initiation factor 4F complex"/>
    <property type="evidence" value="ECO:0007669"/>
    <property type="project" value="TreeGrafter"/>
</dbReference>
<dbReference type="InterPro" id="IPR003890">
    <property type="entry name" value="MIF4G-like_typ-3"/>
</dbReference>
<feature type="compositionally biased region" description="Low complexity" evidence="4">
    <location>
        <begin position="30"/>
        <end position="60"/>
    </location>
</feature>
<feature type="compositionally biased region" description="Polar residues" evidence="4">
    <location>
        <begin position="20"/>
        <end position="29"/>
    </location>
</feature>
<feature type="region of interest" description="Disordered" evidence="4">
    <location>
        <begin position="569"/>
        <end position="1019"/>
    </location>
</feature>
<reference evidence="6 7" key="1">
    <citation type="journal article" date="2018" name="Nat. Genet.">
        <title>The Rosa genome provides new insights in the design of modern roses.</title>
        <authorList>
            <person name="Bendahmane M."/>
        </authorList>
    </citation>
    <scope>NUCLEOTIDE SEQUENCE [LARGE SCALE GENOMIC DNA]</scope>
    <source>
        <strain evidence="7">cv. Old Blush</strain>
    </source>
</reference>
<dbReference type="Proteomes" id="UP000238479">
    <property type="component" value="Chromosome 1"/>
</dbReference>
<dbReference type="SUPFAM" id="SSF48371">
    <property type="entry name" value="ARM repeat"/>
    <property type="match status" value="1"/>
</dbReference>
<evidence type="ECO:0000259" key="5">
    <source>
        <dbReference type="SMART" id="SM00543"/>
    </source>
</evidence>
<feature type="compositionally biased region" description="Polar residues" evidence="4">
    <location>
        <begin position="131"/>
        <end position="144"/>
    </location>
</feature>
<accession>A0A2P6SEI5</accession>
<comment type="similarity">
    <text evidence="1">Belongs to the eukaryotic initiation factor 4G family.</text>
</comment>
<feature type="compositionally biased region" description="Basic and acidic residues" evidence="4">
    <location>
        <begin position="379"/>
        <end position="395"/>
    </location>
</feature>
<feature type="compositionally biased region" description="Basic and acidic residues" evidence="4">
    <location>
        <begin position="785"/>
        <end position="795"/>
    </location>
</feature>
<dbReference type="PANTHER" id="PTHR23253:SF9">
    <property type="entry name" value="EUKARYOTIC TRANSLATION INITIATION FACTOR 4 GAMMA 2"/>
    <property type="match status" value="1"/>
</dbReference>
<feature type="region of interest" description="Disordered" evidence="4">
    <location>
        <begin position="1284"/>
        <end position="1310"/>
    </location>
</feature>
<dbReference type="SMART" id="SM00543">
    <property type="entry name" value="MIF4G"/>
    <property type="match status" value="1"/>
</dbReference>
<feature type="compositionally biased region" description="Basic and acidic residues" evidence="4">
    <location>
        <begin position="1082"/>
        <end position="1097"/>
    </location>
</feature>
<feature type="region of interest" description="Disordered" evidence="4">
    <location>
        <begin position="1073"/>
        <end position="1109"/>
    </location>
</feature>
<dbReference type="InterPro" id="IPR016024">
    <property type="entry name" value="ARM-type_fold"/>
</dbReference>
<feature type="compositionally biased region" description="Basic and acidic residues" evidence="4">
    <location>
        <begin position="737"/>
        <end position="753"/>
    </location>
</feature>
<feature type="region of interest" description="Disordered" evidence="4">
    <location>
        <begin position="1"/>
        <end position="272"/>
    </location>
</feature>
<dbReference type="Gene3D" id="1.25.40.180">
    <property type="match status" value="1"/>
</dbReference>
<keyword evidence="2" id="KW-0396">Initiation factor</keyword>
<feature type="compositionally biased region" description="Low complexity" evidence="4">
    <location>
        <begin position="569"/>
        <end position="598"/>
    </location>
</feature>
<feature type="compositionally biased region" description="Basic and acidic residues" evidence="4">
    <location>
        <begin position="975"/>
        <end position="986"/>
    </location>
</feature>
<evidence type="ECO:0000256" key="4">
    <source>
        <dbReference type="SAM" id="MobiDB-lite"/>
    </source>
</evidence>
<feature type="compositionally biased region" description="Polar residues" evidence="4">
    <location>
        <begin position="727"/>
        <end position="736"/>
    </location>
</feature>
<dbReference type="PANTHER" id="PTHR23253">
    <property type="entry name" value="EUKARYOTIC TRANSLATION INITIATION FACTOR 4 GAMMA"/>
    <property type="match status" value="1"/>
</dbReference>
<feature type="compositionally biased region" description="Polar residues" evidence="4">
    <location>
        <begin position="851"/>
        <end position="862"/>
    </location>
</feature>
<dbReference type="Pfam" id="PF02854">
    <property type="entry name" value="MIF4G"/>
    <property type="match status" value="1"/>
</dbReference>
<feature type="domain" description="MIF4G" evidence="5">
    <location>
        <begin position="1193"/>
        <end position="1416"/>
    </location>
</feature>
<feature type="compositionally biased region" description="Basic and acidic residues" evidence="4">
    <location>
        <begin position="187"/>
        <end position="199"/>
    </location>
</feature>
<evidence type="ECO:0000256" key="1">
    <source>
        <dbReference type="ARBA" id="ARBA00005775"/>
    </source>
</evidence>
<dbReference type="Gramene" id="PRQ57089">
    <property type="protein sequence ID" value="PRQ57089"/>
    <property type="gene ID" value="RchiOBHm_Chr1g0344441"/>
</dbReference>
<feature type="compositionally biased region" description="Polar residues" evidence="4">
    <location>
        <begin position="102"/>
        <end position="123"/>
    </location>
</feature>
<dbReference type="GO" id="GO:0003743">
    <property type="term" value="F:translation initiation factor activity"/>
    <property type="evidence" value="ECO:0007669"/>
    <property type="project" value="UniProtKB-KW"/>
</dbReference>
<dbReference type="STRING" id="74649.A0A2P6SEI5"/>
<feature type="compositionally biased region" description="Low complexity" evidence="4">
    <location>
        <begin position="948"/>
        <end position="958"/>
    </location>
</feature>
<proteinExistence type="inferred from homology"/>
<keyword evidence="7" id="KW-1185">Reference proteome</keyword>
<feature type="compositionally biased region" description="Polar residues" evidence="4">
    <location>
        <begin position="684"/>
        <end position="695"/>
    </location>
</feature>
<feature type="region of interest" description="Disordered" evidence="4">
    <location>
        <begin position="1417"/>
        <end position="1461"/>
    </location>
</feature>
<gene>
    <name evidence="6" type="ORF">RchiOBHm_Chr1g0344441</name>
</gene>
<feature type="compositionally biased region" description="Polar residues" evidence="4">
    <location>
        <begin position="796"/>
        <end position="806"/>
    </location>
</feature>
<evidence type="ECO:0000313" key="6">
    <source>
        <dbReference type="EMBL" id="PRQ57089.1"/>
    </source>
</evidence>
<dbReference type="EMBL" id="PDCK01000039">
    <property type="protein sequence ID" value="PRQ57089.1"/>
    <property type="molecule type" value="Genomic_DNA"/>
</dbReference>
<feature type="compositionally biased region" description="Polar residues" evidence="4">
    <location>
        <begin position="819"/>
        <end position="843"/>
    </location>
</feature>
<feature type="compositionally biased region" description="Polar residues" evidence="4">
    <location>
        <begin position="408"/>
        <end position="470"/>
    </location>
</feature>
<dbReference type="GO" id="GO:0003729">
    <property type="term" value="F:mRNA binding"/>
    <property type="evidence" value="ECO:0007669"/>
    <property type="project" value="TreeGrafter"/>
</dbReference>
<keyword evidence="3" id="KW-0648">Protein biosynthesis</keyword>
<protein>
    <recommendedName>
        <fullName evidence="5">MIF4G domain-containing protein</fullName>
    </recommendedName>
</protein>
<evidence type="ECO:0000256" key="2">
    <source>
        <dbReference type="ARBA" id="ARBA00022540"/>
    </source>
</evidence>
<evidence type="ECO:0000256" key="3">
    <source>
        <dbReference type="ARBA" id="ARBA00022917"/>
    </source>
</evidence>
<feature type="region of interest" description="Disordered" evidence="4">
    <location>
        <begin position="502"/>
        <end position="553"/>
    </location>
</feature>